<dbReference type="CDD" id="cd14686">
    <property type="entry name" value="bZIP"/>
    <property type="match status" value="1"/>
</dbReference>
<evidence type="ECO:0000256" key="1">
    <source>
        <dbReference type="SAM" id="Coils"/>
    </source>
</evidence>
<dbReference type="InterPro" id="IPR027417">
    <property type="entry name" value="P-loop_NTPase"/>
</dbReference>
<feature type="coiled-coil region" evidence="1">
    <location>
        <begin position="209"/>
        <end position="257"/>
    </location>
</feature>
<dbReference type="InterPro" id="IPR000719">
    <property type="entry name" value="Prot_kinase_dom"/>
</dbReference>
<dbReference type="PROSITE" id="PS50011">
    <property type="entry name" value="PROTEIN_KINASE_DOM"/>
    <property type="match status" value="1"/>
</dbReference>
<dbReference type="InterPro" id="IPR001806">
    <property type="entry name" value="Small_GTPase"/>
</dbReference>
<reference evidence="3 4" key="1">
    <citation type="submission" date="2024-04" db="EMBL/GenBank/DDBJ databases">
        <title>Tritrichomonas musculus Genome.</title>
        <authorList>
            <person name="Alves-Ferreira E."/>
            <person name="Grigg M."/>
            <person name="Lorenzi H."/>
            <person name="Galac M."/>
        </authorList>
    </citation>
    <scope>NUCLEOTIDE SEQUENCE [LARGE SCALE GENOMIC DNA]</scope>
    <source>
        <strain evidence="3 4">EAF2021</strain>
    </source>
</reference>
<comment type="caution">
    <text evidence="3">The sequence shown here is derived from an EMBL/GenBank/DDBJ whole genome shotgun (WGS) entry which is preliminary data.</text>
</comment>
<keyword evidence="4" id="KW-1185">Reference proteome</keyword>
<dbReference type="PANTHER" id="PTHR44329">
    <property type="entry name" value="SERINE/THREONINE-PROTEIN KINASE TNNI3K-RELATED"/>
    <property type="match status" value="1"/>
</dbReference>
<name>A0ABR2KZA2_9EUKA</name>
<feature type="domain" description="Protein kinase" evidence="2">
    <location>
        <begin position="271"/>
        <end position="505"/>
    </location>
</feature>
<dbReference type="EMBL" id="JAPFFF010000003">
    <property type="protein sequence ID" value="KAK8895340.1"/>
    <property type="molecule type" value="Genomic_DNA"/>
</dbReference>
<dbReference type="SUPFAM" id="SSF56112">
    <property type="entry name" value="Protein kinase-like (PK-like)"/>
    <property type="match status" value="1"/>
</dbReference>
<sequence>MKLLKQIPSQYEELSDLLIGEHKYDVQSPVQNEIFQMFLDFWQNETLPEFNKYNIWDFYLLSNEFGIMTDYITSPQFEQLFNITYLIHSEQESSNNIQITHNFDRTFIERKIALNLQDYLVTSPDDLFQMPLNSLYNIFSHPESNLQDHEMAYKLILKSAENQNEDLYVLLSFLDGSKINSTEIRSESFIQRYNHFGFLPKNITPDDVLQQQNEQNQSLKGEIDELKVENEQLKEINEQLITENQKLHKENERLIKNHNQNLLIPQLPPEIKILGIIGDGSFGQVFLVENTISKAQYATKVSYKSLEIDMNAIASLLRFKHPSLLQITNIEHRQFLNKNHLMITTKYMPKGTLAQNFVFNDNTIKYILILGIALGIQYLHLFKIVHGNLKLANIFLDENSYPLISDFGLSKFYSISFDAGNSSVFAAPEISNELNFKTDVYSYAMIAYSIITGVIPTSKTVDLEIIKNSSIKELMLKCLSCDPSERPSFYEIVEKLTDDKIISFFKADTLKVIKYLEPFLSAQELAHRVYDKILKIYHPKLIHPKKKQYTKISMDENLHHNPFNIILAGTSYAGKTTLLNAYLQRNIPILSVQFNIANKKIHTDHGDFNLQIFEKPSYSIFPDKLLINAKAIIFVINVNRIDDLDELQKIINDTKQYVHDDMPLYLATSHVDLGWSISKENIESFANKNSLRLFITSINDYDSIDSMFKSIINDYQSLIKQNTNSYFHNYEISPKTDEKCTIQ</sequence>
<organism evidence="3 4">
    <name type="scientific">Tritrichomonas musculus</name>
    <dbReference type="NCBI Taxonomy" id="1915356"/>
    <lineage>
        <taxon>Eukaryota</taxon>
        <taxon>Metamonada</taxon>
        <taxon>Parabasalia</taxon>
        <taxon>Tritrichomonadida</taxon>
        <taxon>Tritrichomonadidae</taxon>
        <taxon>Tritrichomonas</taxon>
    </lineage>
</organism>
<keyword evidence="1" id="KW-0175">Coiled coil</keyword>
<protein>
    <recommendedName>
        <fullName evidence="2">Protein kinase domain-containing protein</fullName>
    </recommendedName>
</protein>
<dbReference type="Gene3D" id="3.40.50.300">
    <property type="entry name" value="P-loop containing nucleotide triphosphate hydrolases"/>
    <property type="match status" value="1"/>
</dbReference>
<evidence type="ECO:0000259" key="2">
    <source>
        <dbReference type="PROSITE" id="PS50011"/>
    </source>
</evidence>
<dbReference type="SUPFAM" id="SSF52540">
    <property type="entry name" value="P-loop containing nucleoside triphosphate hydrolases"/>
    <property type="match status" value="1"/>
</dbReference>
<evidence type="ECO:0000313" key="4">
    <source>
        <dbReference type="Proteomes" id="UP001470230"/>
    </source>
</evidence>
<dbReference type="Gene3D" id="1.10.510.10">
    <property type="entry name" value="Transferase(Phosphotransferase) domain 1"/>
    <property type="match status" value="1"/>
</dbReference>
<dbReference type="InterPro" id="IPR011009">
    <property type="entry name" value="Kinase-like_dom_sf"/>
</dbReference>
<accession>A0ABR2KZA2</accession>
<dbReference type="InterPro" id="IPR051681">
    <property type="entry name" value="Ser/Thr_Kinases-Pseudokinases"/>
</dbReference>
<proteinExistence type="predicted"/>
<gene>
    <name evidence="3" type="ORF">M9Y10_023800</name>
</gene>
<dbReference type="Pfam" id="PF00071">
    <property type="entry name" value="Ras"/>
    <property type="match status" value="1"/>
</dbReference>
<dbReference type="Proteomes" id="UP001470230">
    <property type="component" value="Unassembled WGS sequence"/>
</dbReference>
<dbReference type="Pfam" id="PF00069">
    <property type="entry name" value="Pkinase"/>
    <property type="match status" value="1"/>
</dbReference>
<evidence type="ECO:0000313" key="3">
    <source>
        <dbReference type="EMBL" id="KAK8895340.1"/>
    </source>
</evidence>